<organism evidence="3 4">
    <name type="scientific">Glycomyces buryatensis</name>
    <dbReference type="NCBI Taxonomy" id="2570927"/>
    <lineage>
        <taxon>Bacteria</taxon>
        <taxon>Bacillati</taxon>
        <taxon>Actinomycetota</taxon>
        <taxon>Actinomycetes</taxon>
        <taxon>Glycomycetales</taxon>
        <taxon>Glycomycetaceae</taxon>
        <taxon>Glycomyces</taxon>
    </lineage>
</organism>
<keyword evidence="4" id="KW-1185">Reference proteome</keyword>
<comment type="similarity">
    <text evidence="1 2">Belongs to the phD/YefM antitoxin family.</text>
</comment>
<gene>
    <name evidence="3" type="ORF">FAB82_03910</name>
</gene>
<dbReference type="SUPFAM" id="SSF143120">
    <property type="entry name" value="YefM-like"/>
    <property type="match status" value="1"/>
</dbReference>
<dbReference type="InterPro" id="IPR036165">
    <property type="entry name" value="YefM-like_sf"/>
</dbReference>
<dbReference type="Pfam" id="PF02604">
    <property type="entry name" value="PhdYeFM_antitox"/>
    <property type="match status" value="1"/>
</dbReference>
<comment type="function">
    <text evidence="2">Antitoxin component of a type II toxin-antitoxin (TA) system.</text>
</comment>
<dbReference type="Proteomes" id="UP000308760">
    <property type="component" value="Unassembled WGS sequence"/>
</dbReference>
<dbReference type="NCBIfam" id="TIGR01552">
    <property type="entry name" value="phd_fam"/>
    <property type="match status" value="1"/>
</dbReference>
<dbReference type="InterPro" id="IPR006442">
    <property type="entry name" value="Antitoxin_Phd/YefM"/>
</dbReference>
<sequence>MREVTVREFSHNPSAFFALAEKGNSVTVTKRGRPIAILLPASDRLGKYTELVKSGQLQLASFTTDDIDRRPLHQTDQPDSPIQTILDMRDADAERETEMLRMLTGDED</sequence>
<reference evidence="3 4" key="2">
    <citation type="submission" date="2019-05" db="EMBL/GenBank/DDBJ databases">
        <title>Glycomyces buryatensis sp. nov.</title>
        <authorList>
            <person name="Nikitina E."/>
        </authorList>
    </citation>
    <scope>NUCLEOTIDE SEQUENCE [LARGE SCALE GENOMIC DNA]</scope>
    <source>
        <strain evidence="3 4">18</strain>
    </source>
</reference>
<accession>A0A4S8QQA8</accession>
<dbReference type="Gene3D" id="3.40.1620.10">
    <property type="entry name" value="YefM-like domain"/>
    <property type="match status" value="1"/>
</dbReference>
<dbReference type="AlphaFoldDB" id="A0A4S8QQA8"/>
<evidence type="ECO:0000256" key="2">
    <source>
        <dbReference type="RuleBase" id="RU362080"/>
    </source>
</evidence>
<reference evidence="4" key="1">
    <citation type="submission" date="2019-04" db="EMBL/GenBank/DDBJ databases">
        <title>Nocardioides xinjiangensis sp. nov.</title>
        <authorList>
            <person name="Liu S."/>
        </authorList>
    </citation>
    <scope>NUCLEOTIDE SEQUENCE [LARGE SCALE GENOMIC DNA]</scope>
    <source>
        <strain evidence="4">18</strain>
    </source>
</reference>
<evidence type="ECO:0000256" key="1">
    <source>
        <dbReference type="ARBA" id="ARBA00009981"/>
    </source>
</evidence>
<comment type="caution">
    <text evidence="3">The sequence shown here is derived from an EMBL/GenBank/DDBJ whole genome shotgun (WGS) entry which is preliminary data.</text>
</comment>
<protein>
    <recommendedName>
        <fullName evidence="2">Antitoxin</fullName>
    </recommendedName>
</protein>
<dbReference type="OrthoDB" id="557859at2"/>
<name>A0A4S8QQA8_9ACTN</name>
<evidence type="ECO:0000313" key="4">
    <source>
        <dbReference type="Proteomes" id="UP000308760"/>
    </source>
</evidence>
<proteinExistence type="inferred from homology"/>
<evidence type="ECO:0000313" key="3">
    <source>
        <dbReference type="EMBL" id="THV42904.1"/>
    </source>
</evidence>
<dbReference type="EMBL" id="STGY01000010">
    <property type="protein sequence ID" value="THV42904.1"/>
    <property type="molecule type" value="Genomic_DNA"/>
</dbReference>
<dbReference type="RefSeq" id="WP_136533235.1">
    <property type="nucleotide sequence ID" value="NZ_STGY01000010.1"/>
</dbReference>